<gene>
    <name evidence="3" type="ORF">RHTO0S_09e00870g</name>
</gene>
<name>A0A061BB58_RHOTO</name>
<sequence>MASTCQQPLLGPPAIIGLTIAGVVAVEAILLVLGWLIVIRTRRPKRSRTKGRRRATEDRTRRDEGRRAEEGVIAERSPASGRGSFLQRWIAREGNMVYSPVRAVEEPEERTLVDQAVPSAPKLYLVPPAIQHPTHLYPLTHVPYDHPLIPPPPPSSLPPQLSCYSPDHSRATHSRTITDTNLVASSATVEFGRV</sequence>
<evidence type="ECO:0000256" key="1">
    <source>
        <dbReference type="SAM" id="MobiDB-lite"/>
    </source>
</evidence>
<feature type="transmembrane region" description="Helical" evidence="2">
    <location>
        <begin position="15"/>
        <end position="38"/>
    </location>
</feature>
<protein>
    <submittedName>
        <fullName evidence="3">RHTO0S09e00870g1_1</fullName>
    </submittedName>
</protein>
<feature type="region of interest" description="Disordered" evidence="1">
    <location>
        <begin position="46"/>
        <end position="79"/>
    </location>
</feature>
<accession>A0A061BB58</accession>
<dbReference type="EMBL" id="LK052944">
    <property type="protein sequence ID" value="CDR44176.1"/>
    <property type="molecule type" value="Genomic_DNA"/>
</dbReference>
<evidence type="ECO:0000256" key="2">
    <source>
        <dbReference type="SAM" id="Phobius"/>
    </source>
</evidence>
<keyword evidence="2" id="KW-1133">Transmembrane helix</keyword>
<evidence type="ECO:0000313" key="3">
    <source>
        <dbReference type="EMBL" id="CDR44176.1"/>
    </source>
</evidence>
<reference evidence="3" key="1">
    <citation type="journal article" date="2014" name="Genome Announc.">
        <title>Draft genome sequence of Rhodosporidium toruloides CECT1137, an oleaginous yeast of biotechnological interest.</title>
        <authorList>
            <person name="Morin N."/>
            <person name="Calcas X."/>
            <person name="Devillers H."/>
            <person name="Durrens P."/>
            <person name="Sherman D.J."/>
            <person name="Nicaud J.-M."/>
            <person name="Neuveglise C."/>
        </authorList>
    </citation>
    <scope>NUCLEOTIDE SEQUENCE</scope>
    <source>
        <strain evidence="3">CECT1137</strain>
    </source>
</reference>
<keyword evidence="2" id="KW-0472">Membrane</keyword>
<feature type="compositionally biased region" description="Basic and acidic residues" evidence="1">
    <location>
        <begin position="54"/>
        <end position="70"/>
    </location>
</feature>
<keyword evidence="2" id="KW-0812">Transmembrane</keyword>
<dbReference type="AlphaFoldDB" id="A0A061BB58"/>
<organism evidence="3">
    <name type="scientific">Rhodotorula toruloides</name>
    <name type="common">Yeast</name>
    <name type="synonym">Rhodosporidium toruloides</name>
    <dbReference type="NCBI Taxonomy" id="5286"/>
    <lineage>
        <taxon>Eukaryota</taxon>
        <taxon>Fungi</taxon>
        <taxon>Dikarya</taxon>
        <taxon>Basidiomycota</taxon>
        <taxon>Pucciniomycotina</taxon>
        <taxon>Microbotryomycetes</taxon>
        <taxon>Sporidiobolales</taxon>
        <taxon>Sporidiobolaceae</taxon>
        <taxon>Rhodotorula</taxon>
    </lineage>
</organism>
<proteinExistence type="predicted"/>
<dbReference type="OrthoDB" id="10367042at2759"/>